<dbReference type="SUPFAM" id="SSF53067">
    <property type="entry name" value="Actin-like ATPase domain"/>
    <property type="match status" value="2"/>
</dbReference>
<dbReference type="FunFam" id="3.30.420.150:FF:000006">
    <property type="entry name" value="Ppx/GppA family phosphatase"/>
    <property type="match status" value="1"/>
</dbReference>
<dbReference type="RefSeq" id="WP_097245235.1">
    <property type="nucleotide sequence ID" value="NZ_JAMTCV010000005.1"/>
</dbReference>
<organism evidence="8 9">
    <name type="scientific">Nocardia amikacinitolerans</name>
    <dbReference type="NCBI Taxonomy" id="756689"/>
    <lineage>
        <taxon>Bacteria</taxon>
        <taxon>Bacillati</taxon>
        <taxon>Actinomycetota</taxon>
        <taxon>Actinomycetes</taxon>
        <taxon>Mycobacteriales</taxon>
        <taxon>Nocardiaceae</taxon>
        <taxon>Nocardia</taxon>
    </lineage>
</organism>
<protein>
    <recommendedName>
        <fullName evidence="5">Exopolyphosphatase 1</fullName>
        <ecNumber evidence="2">3.6.1.11</ecNumber>
    </recommendedName>
</protein>
<dbReference type="OrthoDB" id="9793035at2"/>
<feature type="domain" description="Ppx/GppA phosphatase N-terminal" evidence="7">
    <location>
        <begin position="17"/>
        <end position="305"/>
    </location>
</feature>
<comment type="catalytic activity">
    <reaction evidence="4">
        <text>[phosphate](n) + H2O = [phosphate](n-1) + phosphate + H(+)</text>
        <dbReference type="Rhea" id="RHEA:21528"/>
        <dbReference type="Rhea" id="RHEA-COMP:9859"/>
        <dbReference type="Rhea" id="RHEA-COMP:14279"/>
        <dbReference type="ChEBI" id="CHEBI:15377"/>
        <dbReference type="ChEBI" id="CHEBI:15378"/>
        <dbReference type="ChEBI" id="CHEBI:16838"/>
        <dbReference type="ChEBI" id="CHEBI:43474"/>
        <dbReference type="EC" id="3.6.1.11"/>
    </reaction>
</comment>
<dbReference type="InterPro" id="IPR043129">
    <property type="entry name" value="ATPase_NBD"/>
</dbReference>
<dbReference type="Proteomes" id="UP000219565">
    <property type="component" value="Unassembled WGS sequence"/>
</dbReference>
<evidence type="ECO:0000256" key="3">
    <source>
        <dbReference type="ARBA" id="ARBA00022801"/>
    </source>
</evidence>
<dbReference type="EMBL" id="OBEG01000002">
    <property type="protein sequence ID" value="SNY81291.1"/>
    <property type="molecule type" value="Genomic_DNA"/>
</dbReference>
<evidence type="ECO:0000256" key="6">
    <source>
        <dbReference type="SAM" id="MobiDB-lite"/>
    </source>
</evidence>
<sequence>MRLGVLDVGSNTVHLLVVDAHRGAHPMPMSSTKATLRLSENLDEEGRITVRGAERLLETVAEFASIAETSRCVELMPFATSALREATNSEQVLARVRAETGVDLQVLTGVDEARLTFLAVRRWYGWSAGRILNLDIGGGSLEMSNGGDEEPDVALSLQLGAGRLTRDWLREDPPGKRRVAVLRDWLDAELVAPAKQLIEVGRPDLAVGTSKTFRSLARLTGAAPSAAGPRVRRTLTSSGLRQLIAFISRMTASDRAELEGVSSDRSQQLVAGALVAEASMRALSLDTLEICPWALREGLILRKLDTDMNGGPRASLLTGPAAEPGKPASDGGTGLSGPVETVSSKAQA</sequence>
<evidence type="ECO:0000256" key="1">
    <source>
        <dbReference type="ARBA" id="ARBA00007125"/>
    </source>
</evidence>
<dbReference type="Gene3D" id="3.30.420.150">
    <property type="entry name" value="Exopolyphosphatase. Domain 2"/>
    <property type="match status" value="1"/>
</dbReference>
<accession>A0A285LD09</accession>
<dbReference type="AlphaFoldDB" id="A0A285LD09"/>
<dbReference type="InterPro" id="IPR003695">
    <property type="entry name" value="Ppx_GppA_N"/>
</dbReference>
<evidence type="ECO:0000313" key="9">
    <source>
        <dbReference type="Proteomes" id="UP000219565"/>
    </source>
</evidence>
<dbReference type="FunFam" id="3.30.420.40:FF:000138">
    <property type="entry name" value="Exopolyphosphatase 1"/>
    <property type="match status" value="1"/>
</dbReference>
<dbReference type="GO" id="GO:0004309">
    <property type="term" value="F:exopolyphosphatase activity"/>
    <property type="evidence" value="ECO:0007669"/>
    <property type="project" value="UniProtKB-EC"/>
</dbReference>
<dbReference type="STRING" id="1379680.GCA_001612615_06320"/>
<reference evidence="8 9" key="1">
    <citation type="submission" date="2017-09" db="EMBL/GenBank/DDBJ databases">
        <authorList>
            <person name="Ehlers B."/>
            <person name="Leendertz F.H."/>
        </authorList>
    </citation>
    <scope>NUCLEOTIDE SEQUENCE [LARGE SCALE GENOMIC DNA]</scope>
    <source>
        <strain evidence="8 9">DSM 45537</strain>
    </source>
</reference>
<keyword evidence="3" id="KW-0378">Hydrolase</keyword>
<gene>
    <name evidence="8" type="ORF">SAMN04244553_2880</name>
</gene>
<evidence type="ECO:0000256" key="5">
    <source>
        <dbReference type="ARBA" id="ARBA00070035"/>
    </source>
</evidence>
<dbReference type="Pfam" id="PF02541">
    <property type="entry name" value="Ppx-GppA"/>
    <property type="match status" value="1"/>
</dbReference>
<dbReference type="PANTHER" id="PTHR30005:SF0">
    <property type="entry name" value="RETROGRADE REGULATION PROTEIN 2"/>
    <property type="match status" value="1"/>
</dbReference>
<evidence type="ECO:0000256" key="4">
    <source>
        <dbReference type="ARBA" id="ARBA00047607"/>
    </source>
</evidence>
<comment type="similarity">
    <text evidence="1">Belongs to the GppA/Ppx family.</text>
</comment>
<proteinExistence type="inferred from homology"/>
<dbReference type="CDD" id="cd24056">
    <property type="entry name" value="ASKHA_NBD_MtPPX1-like"/>
    <property type="match status" value="1"/>
</dbReference>
<evidence type="ECO:0000313" key="8">
    <source>
        <dbReference type="EMBL" id="SNY81291.1"/>
    </source>
</evidence>
<dbReference type="Gene3D" id="3.30.420.40">
    <property type="match status" value="1"/>
</dbReference>
<keyword evidence="9" id="KW-1185">Reference proteome</keyword>
<evidence type="ECO:0000256" key="2">
    <source>
        <dbReference type="ARBA" id="ARBA00012451"/>
    </source>
</evidence>
<dbReference type="InterPro" id="IPR050273">
    <property type="entry name" value="GppA/Ppx_hydrolase"/>
</dbReference>
<name>A0A285LD09_9NOCA</name>
<evidence type="ECO:0000259" key="7">
    <source>
        <dbReference type="Pfam" id="PF02541"/>
    </source>
</evidence>
<dbReference type="PANTHER" id="PTHR30005">
    <property type="entry name" value="EXOPOLYPHOSPHATASE"/>
    <property type="match status" value="1"/>
</dbReference>
<feature type="region of interest" description="Disordered" evidence="6">
    <location>
        <begin position="311"/>
        <end position="348"/>
    </location>
</feature>
<dbReference type="EC" id="3.6.1.11" evidence="2"/>